<dbReference type="GO" id="GO:0003677">
    <property type="term" value="F:DNA binding"/>
    <property type="evidence" value="ECO:0007669"/>
    <property type="project" value="InterPro"/>
</dbReference>
<feature type="compositionally biased region" description="Polar residues" evidence="4">
    <location>
        <begin position="798"/>
        <end position="814"/>
    </location>
</feature>
<dbReference type="PANTHER" id="PTHR31001:SF56">
    <property type="entry name" value="ZN(2)-C6 FUNGAL-TYPE DOMAIN-CONTAINING PROTEIN"/>
    <property type="match status" value="1"/>
</dbReference>
<dbReference type="AlphaFoldDB" id="A0A8H5MGF3"/>
<comment type="subcellular location">
    <subcellularLocation>
        <location evidence="1">Nucleus</location>
    </subcellularLocation>
</comment>
<feature type="region of interest" description="Disordered" evidence="4">
    <location>
        <begin position="118"/>
        <end position="168"/>
    </location>
</feature>
<comment type="caution">
    <text evidence="7">The sequence shown here is derived from an EMBL/GenBank/DDBJ whole genome shotgun (WGS) entry which is preliminary data.</text>
</comment>
<keyword evidence="5" id="KW-0812">Transmembrane</keyword>
<feature type="region of interest" description="Disordered" evidence="4">
    <location>
        <begin position="784"/>
        <end position="814"/>
    </location>
</feature>
<feature type="transmembrane region" description="Helical" evidence="5">
    <location>
        <begin position="597"/>
        <end position="618"/>
    </location>
</feature>
<evidence type="ECO:0000256" key="4">
    <source>
        <dbReference type="SAM" id="MobiDB-lite"/>
    </source>
</evidence>
<organism evidence="7 8">
    <name type="scientific">Collybiopsis confluens</name>
    <dbReference type="NCBI Taxonomy" id="2823264"/>
    <lineage>
        <taxon>Eukaryota</taxon>
        <taxon>Fungi</taxon>
        <taxon>Dikarya</taxon>
        <taxon>Basidiomycota</taxon>
        <taxon>Agaricomycotina</taxon>
        <taxon>Agaricomycetes</taxon>
        <taxon>Agaricomycetidae</taxon>
        <taxon>Agaricales</taxon>
        <taxon>Marasmiineae</taxon>
        <taxon>Omphalotaceae</taxon>
        <taxon>Collybiopsis</taxon>
    </lineage>
</organism>
<protein>
    <recommendedName>
        <fullName evidence="6">Zn(2)-C6 fungal-type domain-containing protein</fullName>
    </recommendedName>
</protein>
<keyword evidence="3" id="KW-0539">Nucleus</keyword>
<feature type="region of interest" description="Disordered" evidence="4">
    <location>
        <begin position="974"/>
        <end position="995"/>
    </location>
</feature>
<reference evidence="7 8" key="1">
    <citation type="journal article" date="2020" name="ISME J.">
        <title>Uncovering the hidden diversity of litter-decomposition mechanisms in mushroom-forming fungi.</title>
        <authorList>
            <person name="Floudas D."/>
            <person name="Bentzer J."/>
            <person name="Ahren D."/>
            <person name="Johansson T."/>
            <person name="Persson P."/>
            <person name="Tunlid A."/>
        </authorList>
    </citation>
    <scope>NUCLEOTIDE SEQUENCE [LARGE SCALE GENOMIC DNA]</scope>
    <source>
        <strain evidence="7 8">CBS 406.79</strain>
    </source>
</reference>
<feature type="region of interest" description="Disordered" evidence="4">
    <location>
        <begin position="1035"/>
        <end position="1054"/>
    </location>
</feature>
<accession>A0A8H5MGF3</accession>
<dbReference type="InterPro" id="IPR007219">
    <property type="entry name" value="XnlR_reg_dom"/>
</dbReference>
<evidence type="ECO:0000313" key="8">
    <source>
        <dbReference type="Proteomes" id="UP000518752"/>
    </source>
</evidence>
<dbReference type="GO" id="GO:0008270">
    <property type="term" value="F:zinc ion binding"/>
    <property type="evidence" value="ECO:0007669"/>
    <property type="project" value="InterPro"/>
</dbReference>
<dbReference type="PROSITE" id="PS50048">
    <property type="entry name" value="ZN2_CY6_FUNGAL_2"/>
    <property type="match status" value="1"/>
</dbReference>
<evidence type="ECO:0000256" key="5">
    <source>
        <dbReference type="SAM" id="Phobius"/>
    </source>
</evidence>
<dbReference type="SMART" id="SM00066">
    <property type="entry name" value="GAL4"/>
    <property type="match status" value="1"/>
</dbReference>
<evidence type="ECO:0000259" key="6">
    <source>
        <dbReference type="PROSITE" id="PS50048"/>
    </source>
</evidence>
<feature type="region of interest" description="Disordered" evidence="4">
    <location>
        <begin position="717"/>
        <end position="768"/>
    </location>
</feature>
<name>A0A8H5MGF3_9AGAR</name>
<feature type="transmembrane region" description="Helical" evidence="5">
    <location>
        <begin position="625"/>
        <end position="648"/>
    </location>
</feature>
<feature type="compositionally biased region" description="Basic and acidic residues" evidence="4">
    <location>
        <begin position="1035"/>
        <end position="1044"/>
    </location>
</feature>
<feature type="compositionally biased region" description="Gly residues" evidence="4">
    <location>
        <begin position="146"/>
        <end position="162"/>
    </location>
</feature>
<keyword evidence="5" id="KW-1133">Transmembrane helix</keyword>
<dbReference type="Pfam" id="PF04082">
    <property type="entry name" value="Fungal_trans"/>
    <property type="match status" value="1"/>
</dbReference>
<feature type="compositionally biased region" description="Basic residues" evidence="4">
    <location>
        <begin position="124"/>
        <end position="138"/>
    </location>
</feature>
<dbReference type="GO" id="GO:0000981">
    <property type="term" value="F:DNA-binding transcription factor activity, RNA polymerase II-specific"/>
    <property type="evidence" value="ECO:0007669"/>
    <property type="project" value="InterPro"/>
</dbReference>
<feature type="compositionally biased region" description="Polar residues" evidence="4">
    <location>
        <begin position="732"/>
        <end position="745"/>
    </location>
</feature>
<evidence type="ECO:0000256" key="1">
    <source>
        <dbReference type="ARBA" id="ARBA00004123"/>
    </source>
</evidence>
<dbReference type="InterPro" id="IPR036864">
    <property type="entry name" value="Zn2-C6_fun-type_DNA-bd_sf"/>
</dbReference>
<dbReference type="CDD" id="cd12148">
    <property type="entry name" value="fungal_TF_MHR"/>
    <property type="match status" value="1"/>
</dbReference>
<feature type="region of interest" description="Disordered" evidence="4">
    <location>
        <begin position="1"/>
        <end position="21"/>
    </location>
</feature>
<dbReference type="OrthoDB" id="424974at2759"/>
<dbReference type="SUPFAM" id="SSF57701">
    <property type="entry name" value="Zn2/Cys6 DNA-binding domain"/>
    <property type="match status" value="1"/>
</dbReference>
<keyword evidence="8" id="KW-1185">Reference proteome</keyword>
<evidence type="ECO:0000256" key="2">
    <source>
        <dbReference type="ARBA" id="ARBA00022723"/>
    </source>
</evidence>
<dbReference type="EMBL" id="JAACJN010000004">
    <property type="protein sequence ID" value="KAF5392796.1"/>
    <property type="molecule type" value="Genomic_DNA"/>
</dbReference>
<keyword evidence="2" id="KW-0479">Metal-binding</keyword>
<evidence type="ECO:0000313" key="7">
    <source>
        <dbReference type="EMBL" id="KAF5392796.1"/>
    </source>
</evidence>
<feature type="domain" description="Zn(2)-C6 fungal-type" evidence="6">
    <location>
        <begin position="24"/>
        <end position="53"/>
    </location>
</feature>
<sequence>MRPAAASSSSQSTPTPSAVPQRKSCAECRRLKLKCDRVFPCAACIRRGCGNLCPTGTLEKGKRGFLKRLEQALPPKSSGTISENGEQTEVAMFISRDAAMTKRIQELEAALADAGIDIPGAPATRRKRPRSNSNKRAREKVNSSDGEGGNNAGAGGGGGGNVSDGSAGSEVNDVAVGFGTLTIDPQNRSRYIGMSSGSAYLDDVMWGSEWTSEQCTNGVNEEWLERDLHSQVLAKLSSFPPYEEALVLGHNYFTQLAFMYEVVPKENFFSNHLPTLYRGSLEQLSTQVLRDTVAMVAMVLSLGKFFDLKQPCKTVKGPAGELFRIAAFALNSHNIIDGGLRIDTIMGVQALHLMAMYNLLLKDEKGAESNWQLIGLGVRSMCAQGIHMDGSTWNLPARDVEERRRVFWEMLVYDGLQSFDVGRPHALSETHFDCKMPTTSDEPLPSDSDPLTKSWSYTQWHTYKFKWVLLLGRIKDNVFSVKPPTYATILQFDGEINDFYFSLPRWILCPHVTHPIEPATWKQLFPPGPDGKVRFEPYATKGFTGIGKPELQKQFTQSSSMATMIFMATLHMHRRPFCRALMAEPKKLLQSTYEPSIIKVISSSTAIINIARGMFVLYPCLTSRVWIFVFHAFSAAVCLAVFVIVAPFHPLAPRALHSLQCALEFFNLADNRSAQVAALRLTRLANKAKKSMASFNQAAVSQWHSKTEASDRVIKGIPMSMPRDGVGGSGSVHANVSRTGDGSTQTEREDEDRWGGSTADGQREGGAAPEEFLGASTKLVRLHEDPSISPPASSQAIELQQQPSDLKQSSSTTTAFAAPEDPFAQLMGLYDNSNLQSNLSLDQTAYIQQEYASLPQTSRAHAEMLPVLQSWIQGSLPEDTSNSAGASPGDTYSSASFSYSDAAAAPSSSSPSASSSPAMAAATSYNATVHQPWRDSFNYVNSNGVNPIGMGETIASSAAAAGNYHHAPLNRNFGEGVSHQHSHPRMMSNPNSNPNPVGLATAPYSQPHPHSGRMLPDDDEFTRMSDFVTAQHYHDHDRGRRSWTDYETLPHTGY</sequence>
<proteinExistence type="predicted"/>
<dbReference type="PROSITE" id="PS00463">
    <property type="entry name" value="ZN2_CY6_FUNGAL_1"/>
    <property type="match status" value="1"/>
</dbReference>
<dbReference type="PANTHER" id="PTHR31001">
    <property type="entry name" value="UNCHARACTERIZED TRANSCRIPTIONAL REGULATORY PROTEIN"/>
    <property type="match status" value="1"/>
</dbReference>
<dbReference type="InterPro" id="IPR001138">
    <property type="entry name" value="Zn2Cys6_DnaBD"/>
</dbReference>
<feature type="compositionally biased region" description="Low complexity" evidence="4">
    <location>
        <begin position="985"/>
        <end position="995"/>
    </location>
</feature>
<evidence type="ECO:0000256" key="3">
    <source>
        <dbReference type="ARBA" id="ARBA00023242"/>
    </source>
</evidence>
<keyword evidence="5" id="KW-0472">Membrane</keyword>
<gene>
    <name evidence="7" type="ORF">D9757_001039</name>
</gene>
<dbReference type="Proteomes" id="UP000518752">
    <property type="component" value="Unassembled WGS sequence"/>
</dbReference>
<dbReference type="SMART" id="SM00906">
    <property type="entry name" value="Fungal_trans"/>
    <property type="match status" value="1"/>
</dbReference>
<dbReference type="GO" id="GO:0006351">
    <property type="term" value="P:DNA-templated transcription"/>
    <property type="evidence" value="ECO:0007669"/>
    <property type="project" value="InterPro"/>
</dbReference>
<dbReference type="GO" id="GO:0005634">
    <property type="term" value="C:nucleus"/>
    <property type="evidence" value="ECO:0007669"/>
    <property type="project" value="UniProtKB-SubCell"/>
</dbReference>
<dbReference type="CDD" id="cd00067">
    <property type="entry name" value="GAL4"/>
    <property type="match status" value="1"/>
</dbReference>
<dbReference type="InterPro" id="IPR050613">
    <property type="entry name" value="Sec_Metabolite_Reg"/>
</dbReference>